<dbReference type="SUPFAM" id="SSF81296">
    <property type="entry name" value="E set domains"/>
    <property type="match status" value="55"/>
</dbReference>
<feature type="domain" description="IPT/TIG" evidence="1">
    <location>
        <begin position="4656"/>
        <end position="4742"/>
    </location>
</feature>
<evidence type="ECO:0000313" key="2">
    <source>
        <dbReference type="EMBL" id="EGD83315.1"/>
    </source>
</evidence>
<feature type="domain" description="IPT/TIG" evidence="1">
    <location>
        <begin position="2458"/>
        <end position="2543"/>
    </location>
</feature>
<feature type="domain" description="IPT/TIG" evidence="1">
    <location>
        <begin position="4126"/>
        <end position="4211"/>
    </location>
</feature>
<feature type="domain" description="IPT/TIG" evidence="1">
    <location>
        <begin position="3244"/>
        <end position="3340"/>
    </location>
</feature>
<feature type="domain" description="IPT/TIG" evidence="1">
    <location>
        <begin position="3862"/>
        <end position="3948"/>
    </location>
</feature>
<dbReference type="OMA" id="HENASDH"/>
<dbReference type="RefSeq" id="XP_004994819.1">
    <property type="nucleotide sequence ID" value="XM_004994762.1"/>
</dbReference>
<name>F2U798_SALR5</name>
<feature type="domain" description="IPT/TIG" evidence="1">
    <location>
        <begin position="864"/>
        <end position="950"/>
    </location>
</feature>
<gene>
    <name evidence="2" type="ORF">PTSG_03923</name>
</gene>
<feature type="domain" description="IPT/TIG" evidence="1">
    <location>
        <begin position="1479"/>
        <end position="1565"/>
    </location>
</feature>
<dbReference type="CDD" id="cd00102">
    <property type="entry name" value="IPT"/>
    <property type="match status" value="3"/>
</dbReference>
<dbReference type="PANTHER" id="PTHR22625">
    <property type="entry name" value="PLEXIN"/>
    <property type="match status" value="1"/>
</dbReference>
<proteinExistence type="predicted"/>
<dbReference type="InterPro" id="IPR002909">
    <property type="entry name" value="IPT_dom"/>
</dbReference>
<feature type="domain" description="IPT/TIG" evidence="1">
    <location>
        <begin position="1655"/>
        <end position="1741"/>
    </location>
</feature>
<dbReference type="SMART" id="SM00710">
    <property type="entry name" value="PbH1"/>
    <property type="match status" value="13"/>
</dbReference>
<sequence>MASTYDANDGGVHAVVSAAATEVVVRSSGEDVPTCGDVVLFSDASTVITRFSNDTHKSNLNPFEVGAYCYNPDNLEISTVSPTMGQEGTAITITGRFPPRHGVASALTTALVAGNNATVESSGSFSAIIRLGAGMEGDTGPVRVMAETGAFAVSTVNVTYVAPGNITNVTPTAGQHGTRITITGTGFFGLTGTAVTAVLVDSVPAIEIVMQNDTYVVARLGAGSANAAAVVRVESDDGSYTLYGDTFEKLADGTVAAITPAAAQPTRTISITGTNLMGDGTTFVSHFLGTHNVTANVVGTPTNSLVVIQVPDGVGFAQYTATSETGSIVQSGAQGFAFANITSITPSQGQAGTRITLAGFGMTSGAMSASSVLLGTAAATVVSSSATQIVATVGSASAGTVFPTVVGTNGYNVSSTAVNFTYLPPQQINAVTPYFGQHGTRVNISGVNLLGGGSTVVQVMLDGINATIESQSDTEIIVRAGVNDPGEGDVVVITDTGARVTRTDGFLYIFPGSITTISPSSGQVGTHVTLSGTSLIGGGTQLASATVAGVAASILSATDIQVVVQLAEGAATMGTVRLTADTGAIVSSAGMFTYIEPGNITAVSPAQGVLGTTVTITGTNLLGGAMTLSSVTIGNVSATVTSATNTQVVVQAGHKAASMAPEDIVITASTGARINGTALFTYQEPGVIAQVQPSSGAFGTRITITGTNLRTNGTAVTNVTLNGVQATVVSENSTRVVITAGSFAGAGAGDVKVFSNLGTYALLSNGFTYVGPPLITDVSPAVGITGSEVTVTGSSLLAGGTRIVRATLANVNASQILIGNRNFIVVLVAGQNPNPSANTTGDVVLYTDTGAVVTLAGAFRYQPDGNITRVTPAMGQVGTRVTIQGTELLGNPPSQLQYVLLGDIRATIVSATDAEVIVTAGSSVEAGPVTVLLHTESGADITLPFGFTYVEEGAIFSITPSSGQVGTVVTIQGNNLLSGGAAISTALFGSTAATVLNATSTRVTVRVQNATASMAQNVRLTADTGGFVLRERIWTYLQPGVVTAVNPPYGQFGTRVTITGERLLSGGSSVQAVRFGSVSHHAIESESPTQIVVRVGDNEGNLTAGSDITIVANTQASLTAQDVWQWTAPGNISTVQPNTGQYGTRITVTGTNLFGNGTALQELRVGTLNATVTNATSTRVVASINNNMATTGPVNVILESNTGALVVLGLGFTYTAVGEILSVSPDSGAAGTLVTISGQRLLGGAADVASVTLADVSATVLSANATQVVVEATTAAAAGAGDVVITGTTGALVSKTTGFTYVEAPNITDVTPAEGTFATRVTVTGTNLLAGGTAFVTGTVGGIPAMLTTADSNTQIVLVTPNVTALGAAQVAFTTDTGAVVQASNLFTYRARGSVASVTPVFGQVGTLVTITGPNLRSYGAAVDAVAFNGTAATISSQNNTHVIVAVGESSVEGLVNVRLTADTGAYIDALNAFTYVMQGNISLVSPNSGQVQTRVTITGTHLLGNGTSLASVTLAGVAVDSIEVQTSSMVVVRAGARTTAITGDVVLTADTGATVTLENGFSYITPGAITGISPAQGQLGTRITITGTGLFGGGSAVQNVTFGGVDALAILSATNASVVARAPVMNAGAVAIAIISDTGATTTSTAGAFTFDAPSAISSISPSSGTAGTLVTVTGTSLFGVSNGASIVAGLFGTANATVQSFTSTQVVLVAPQSAASNVTITIDADSGARTVSTDMFRFLAPGNITDFAPKMGVTGTHVTIVGSNLLGGASTAQSVTVAGVAASVVSATASSIVAALGEGTTQAGPIVVTGGEGSLLQSAAQFQYINQSVILSVSPSSGQSGTAVQIVGEALRAGGVNVSSVTLAGIAATIVSENDTVVSVTAGVNPSGNATTGDVVVSASNGGRTVLANAFSYQQSGSIVSVVPSSGQGGTYVTITGTDLLAGGTNLTSVQLGTVQATIVSASSTTVVVRAGDGPAVQTAVDVMLTSNTNSFTSKTNGFTYLKPGEVFAVDPQRGQGGIQVRIGGVDLCGAGSVNLTSVTLANISATIDSEEGCFLVTVTAGTTDFNTSVVGDLVLVGNTGSTVRLQNAFTYVPSGLISSVSPGVGQGGQAVTVRGRSLLGGGNSLTAASLAGVPATVISANSTYVSLVANSGPISSTRRVGDVSLTSDIGVTVTATNGWSYAVISSIQPTSGQGGTFVTIAGQDLLADGAGITAVTLAGVRASSIVSANDTQVVVRAAAQAVTVNQAGVVELTTDNGQSVLSRSGLDNSDVQRFTYRPPGAITSVSPAQGQANTTVTITGTRLLGYGTSVQSVTFGNTTSGTVISGTDTKVVVVAPESADVGAVNITITSNTGAIVETDAAFTYVAQASISGATPGVGQGGTRVTVTGVSLLGGATTLRDVTLAGVSVREIVSFNDTQVVVVAAAHGSAVSGDVVVQSANGAFVSLVGGFNYSEPGAVASVSPDSGHAGTRVVIEGTRLLGSGSSLVSVTLGGVSVASIVSGNNTRVVVVAAAGSAGAGDVVLTANTGAEVIATGGFTYVAAGAIDQVQPASGQFGTRVTINGTNLLGGGSSAATVRLGGVAAMVVSGTSTEVVVVARSGSAGVGDVEIVADTGAVVSKSNAWEQLEDGVITSVVPAQAQKDARVTIQGARLLGGGQDIARAVLAGVDATYESGSGSDTEVVVVAALGTAGANGSVLLVADTGAEVSLSLGFEYVARGSISSVEPSTGSAGTLVTISGSNLLSGGASIEGVTLAGVAAAQVVSGNDTVIVVEAGQQSSAVSGMVVTTSDTGSTSVLSSGTAFTYIAPPSIDTVSPASGQEGTRVTLSGQNLLCGGSSVRTVTLAGVAVGTVVSESDTSVVVDAAPGAAGNGSVRIEADTGAFVELADGWTYIEAGSVSSVEPATGQRGSVVVIRGTNLLGGGSDVSSVTLAGVEVTSIDSANATVVVVVAGGRSTAGAGDVVLMSDTRATVTASGAFTYLEPGNITSVSPSVGQDGTRVVIEGERLLGDGDNVMSVTLAGVAATVTGASQSQINVTAHASTAKTGDVVVVGNTGIIVSSTNAWTFGTPGYVEGVDPGRGVAGTEVLIYGNNLLGYGSSVASVTLDGIAANITYQSDVLIKVIANDGVAGAAGDIVVTANTGAFGTAGNAWTYVSAPNITSVSPSSGTLGTLITIQGTSLLAGADSIDFVTLAGVTATITFQNDTLVVVRAGSGSARTGDVVISTDNGATIRNRNAFTFVQLGEIHSIEPTSGIGGTLVTITGSQLLLGAQGLSSVTLFMTAASVISASNSMVVVRAGTPTLPVVVQSAASANPTTGDVIVTATNGATIRRTSGFTYIMSPNITDITPPSGQVGTRVTIVGSGLLAGGSSVSNVTLAGVAAESVVSANDTSVVVVAGSGSPGNGSVTVTADTGASYSSDSVWTYVEASTIDSFAPVTGQEGTYVTIRGQRLFGGGSTVSRVVLAGVDAAVQAGGNSTYVVARAAASVAGAGRVVVESDTGARAVATGDFTYADAGVVTTLMPASGQRGTRVTIVGERLLGGAMSPAVVRLGGRAVMSVVSANSTMVVVRASNGTVGTGDVEIESVSGAIVRGVGLWEQLAEGQVTGVSPSSGAAGTLVTLFGSSLTLGSNTVTLLSGGVSTSVVSRNATHVVFELPASLPTGSVTFALRADTLAEASLVDQFTVLASGSVTSVVPSPSIQGARVTIHGTGLLGGGTAVTTALFASEAATILSSSETTVVVILPGLDAPGPVNITLVSDTGATVFVTNSFSYAYSPSIDTLAPTSGQEGTRVTLQGSLLLAGGSNITRVLLDGRDGTVLTSNDSMVTFAVPANAQGPAVVQLIADTEATYNLTSRFTYLRRPRISALAPSSGQYGTRVTVSGVELLGGGSGVASLTVAGQEAHSIESASNETIVFRAPQGTQGTQGTVVVTADTGAVARGTPTFSYVEAGSISTVSPSTGQAGTLVTVTGSNLFGLLNGTAVVNATLADIPVAAVVSSSATQVVLKAALSAVGMTGSVSLVADSGAIVARSAAWTYIAPGAITSVDPGVGQVGTYVTLRGTNLLGGGASATQVRFGGDAGTVVSGNSTVVVARGANGTAGTVGVAIVADTGATVSLPGAWLRLASGSVSSVAPAFGQGGTRVTITGVGLRGNGTRVTKVTLRGLEATVMSESDDQVVVAAAASPSAGVGDVVLESDTGAQVTSTSAWEYVEPARVDSVSPASGQRGTRVTVLGAGLLAGGANVTRASLGGTNATLLSANDTRVVLAAGDADPQVLVGLRLEMGSGAVVTHANAFTYLTRGNIDSVTPASASAGALVTITGSLCGGGSSIVDVLFDTFNSTIEASSCSQARVRVPDTGLNTSVSVSVVSDTGSIVELVGGFTYLADGAILSISPPAGQSGTVVEIRGVNMLGGSAGISSLKLAGSNVLVDVVSDTFINATVLTGSGQGDVTLVSQAGVTLRLRNGWTFSRVQQLEPNSGMRGTVVTIRGLALLAGGSRVASARLGGQPVASIVSNSSSEVVVEAAANLVTADTRGDVVLTMDNGQTVSRSNVWTYKPPGSIDLVEPGSGQSGTVVTISGTELLGYGTNYTSVSLSGVPVQSILSANNTRVVVVAAASATQQAGDVVLVSDTGSRVVLADGNAGTFLQDGLWQYVAPAELTSVSPAEGQVSTLVTVTGTGLRGGGNAIDQVLLSGVEADVVSESDTQLVVRAQAGMPTAVAGSIEILADTGARAVFEQAWRYVPAGNVSSVSPSTGQQGTLVTISGTRLRGNSTAVERVLLAGVEATVLSESDALVVVSAEASAGTSAGDVVLIGSTGATVTASTAFRYLTPANVTLVSPSMGQLGTLVTITGTALLGGGSNISRVLFNSTSSLRVLSASDTVVVAESPRSGVAGTVDLTLIADTGAFTAVTGGWTFLEPGVVDSVDPPQGQVGTSVTIRGRNLLQGAMNVTAVRFGDVLTRIMSFNSTQIIVGVEDGGVPGTTGTIRVTTETGAYVELVDGWTFALLATIDGVSPSSGHFGTLVNISGINLQAGGRYIATAFLAGVEVDSVVIADEPDHVVVVAGASTGAITNGDVVLVSDNGARTTLANAFSYVAPGNITSVSPGFGQYGTVVHIEGSNLLGGGSTLSRASLRFVDAVSIVSASNTEVVLVAAASQAGPGPVHLYADTGAVVSAECV</sequence>
<evidence type="ECO:0000313" key="3">
    <source>
        <dbReference type="Proteomes" id="UP000007799"/>
    </source>
</evidence>
<feature type="domain" description="IPT/TIG" evidence="1">
    <location>
        <begin position="772"/>
        <end position="862"/>
    </location>
</feature>
<feature type="domain" description="IPT/TIG" evidence="1">
    <location>
        <begin position="4744"/>
        <end position="4829"/>
    </location>
</feature>
<dbReference type="CDD" id="cd00603">
    <property type="entry name" value="IPT_PCSR"/>
    <property type="match status" value="8"/>
</dbReference>
<feature type="domain" description="IPT/TIG" evidence="1">
    <location>
        <begin position="1918"/>
        <end position="2004"/>
    </location>
</feature>
<feature type="domain" description="IPT/TIG" evidence="1">
    <location>
        <begin position="3342"/>
        <end position="3427"/>
    </location>
</feature>
<feature type="domain" description="IPT/TIG" evidence="1">
    <location>
        <begin position="3158"/>
        <end position="3242"/>
    </location>
</feature>
<dbReference type="Gene3D" id="2.60.40.10">
    <property type="entry name" value="Immunoglobulins"/>
    <property type="match status" value="56"/>
</dbReference>
<organism evidence="3">
    <name type="scientific">Salpingoeca rosetta (strain ATCC 50818 / BSB-021)</name>
    <dbReference type="NCBI Taxonomy" id="946362"/>
    <lineage>
        <taxon>Eukaryota</taxon>
        <taxon>Choanoflagellata</taxon>
        <taxon>Craspedida</taxon>
        <taxon>Salpingoecidae</taxon>
        <taxon>Salpingoeca</taxon>
    </lineage>
</organism>
<feature type="domain" description="IPT/TIG" evidence="1">
    <location>
        <begin position="1304"/>
        <end position="1390"/>
    </location>
</feature>
<dbReference type="KEGG" id="sre:PTSG_03923"/>
<feature type="domain" description="IPT/TIG" evidence="1">
    <location>
        <begin position="1217"/>
        <end position="1302"/>
    </location>
</feature>
<reference evidence="2" key="1">
    <citation type="submission" date="2009-08" db="EMBL/GenBank/DDBJ databases">
        <title>Annotation of Salpingoeca rosetta.</title>
        <authorList>
            <consortium name="The Broad Institute Genome Sequencing Platform"/>
            <person name="Russ C."/>
            <person name="Cuomo C."/>
            <person name="Burger G."/>
            <person name="Gray M.W."/>
            <person name="Holland P.W.H."/>
            <person name="King N."/>
            <person name="Lang F.B.F."/>
            <person name="Roger A.J."/>
            <person name="Ruiz-Trillo I."/>
            <person name="Young S.K."/>
            <person name="Zeng Q."/>
            <person name="Gargeya S."/>
            <person name="Alvarado L."/>
            <person name="Berlin A."/>
            <person name="Chapman S.B."/>
            <person name="Chen Z."/>
            <person name="Freedman E."/>
            <person name="Gellesch M."/>
            <person name="Goldberg J."/>
            <person name="Griggs A."/>
            <person name="Gujja S."/>
            <person name="Heilman E."/>
            <person name="Heiman D."/>
            <person name="Howarth C."/>
            <person name="Mehta T."/>
            <person name="Neiman D."/>
            <person name="Pearson M."/>
            <person name="Roberts A."/>
            <person name="Saif S."/>
            <person name="Shea T."/>
            <person name="Shenoy N."/>
            <person name="Sisk P."/>
            <person name="Stolte C."/>
            <person name="Sykes S."/>
            <person name="White J."/>
            <person name="Yandava C."/>
            <person name="Haas B."/>
            <person name="Nusbaum C."/>
            <person name="Birren B."/>
        </authorList>
    </citation>
    <scope>NUCLEOTIDE SEQUENCE [LARGE SCALE GENOMIC DNA]</scope>
    <source>
        <strain evidence="2">ATCC 50818</strain>
    </source>
</reference>
<feature type="domain" description="IPT/TIG" evidence="1">
    <location>
        <begin position="340"/>
        <end position="423"/>
    </location>
</feature>
<dbReference type="OrthoDB" id="439917at2759"/>
<feature type="domain" description="IPT/TIG" evidence="1">
    <location>
        <begin position="4213"/>
        <end position="4298"/>
    </location>
</feature>
<dbReference type="PANTHER" id="PTHR22625:SF70">
    <property type="entry name" value="PLEXIN A, ISOFORM A"/>
    <property type="match status" value="1"/>
</dbReference>
<dbReference type="Proteomes" id="UP000007799">
    <property type="component" value="Unassembled WGS sequence"/>
</dbReference>
<feature type="domain" description="IPT/TIG" evidence="1">
    <location>
        <begin position="2985"/>
        <end position="3071"/>
    </location>
</feature>
<feature type="domain" description="IPT/TIG" evidence="1">
    <location>
        <begin position="511"/>
        <end position="595"/>
    </location>
</feature>
<dbReference type="SMART" id="SM00429">
    <property type="entry name" value="IPT"/>
    <property type="match status" value="36"/>
</dbReference>
<accession>F2U798</accession>
<dbReference type="Pfam" id="PF01833">
    <property type="entry name" value="TIG"/>
    <property type="match status" value="43"/>
</dbReference>
<feature type="domain" description="IPT/TIG" evidence="1">
    <location>
        <begin position="952"/>
        <end position="1037"/>
    </location>
</feature>
<dbReference type="InterPro" id="IPR006626">
    <property type="entry name" value="PbH1"/>
</dbReference>
<feature type="domain" description="IPT/TIG" evidence="1">
    <location>
        <begin position="2810"/>
        <end position="2895"/>
    </location>
</feature>
<dbReference type="InterPro" id="IPR013783">
    <property type="entry name" value="Ig-like_fold"/>
</dbReference>
<protein>
    <recommendedName>
        <fullName evidence="1">IPT/TIG domain-containing protein</fullName>
    </recommendedName>
</protein>
<feature type="domain" description="IPT/TIG" evidence="1">
    <location>
        <begin position="3603"/>
        <end position="3687"/>
    </location>
</feature>
<feature type="domain" description="IPT/TIG" evidence="1">
    <location>
        <begin position="2282"/>
        <end position="2368"/>
    </location>
</feature>
<dbReference type="GeneID" id="16075401"/>
<dbReference type="InterPro" id="IPR014756">
    <property type="entry name" value="Ig_E-set"/>
</dbReference>
<feature type="domain" description="IPT/TIG" evidence="1">
    <location>
        <begin position="2720"/>
        <end position="2808"/>
    </location>
</feature>
<feature type="domain" description="IPT/TIG" evidence="1">
    <location>
        <begin position="3689"/>
        <end position="3774"/>
    </location>
</feature>
<dbReference type="EMBL" id="GL832963">
    <property type="protein sequence ID" value="EGD83315.1"/>
    <property type="molecule type" value="Genomic_DNA"/>
</dbReference>
<dbReference type="GO" id="GO:0017154">
    <property type="term" value="F:semaphorin receptor activity"/>
    <property type="evidence" value="ECO:0007669"/>
    <property type="project" value="InterPro"/>
</dbReference>
<feature type="domain" description="IPT/TIG" evidence="1">
    <location>
        <begin position="1392"/>
        <end position="1477"/>
    </location>
</feature>
<feature type="domain" description="IPT/TIG" evidence="1">
    <location>
        <begin position="597"/>
        <end position="683"/>
    </location>
</feature>
<feature type="domain" description="IPT/TIG" evidence="1">
    <location>
        <begin position="1743"/>
        <end position="1827"/>
    </location>
</feature>
<feature type="domain" description="IPT/TIG" evidence="1">
    <location>
        <begin position="3776"/>
        <end position="3860"/>
    </location>
</feature>
<feature type="domain" description="IPT/TIG" evidence="1">
    <location>
        <begin position="2186"/>
        <end position="2280"/>
    </location>
</feature>
<evidence type="ECO:0000259" key="1">
    <source>
        <dbReference type="SMART" id="SM00429"/>
    </source>
</evidence>
<dbReference type="InterPro" id="IPR031148">
    <property type="entry name" value="Plexin"/>
</dbReference>
<feature type="domain" description="IPT/TIG" evidence="1">
    <location>
        <begin position="2897"/>
        <end position="2983"/>
    </location>
</feature>
<feature type="domain" description="IPT/TIG" evidence="1">
    <location>
        <begin position="685"/>
        <end position="770"/>
    </location>
</feature>
<feature type="domain" description="IPT/TIG" evidence="1">
    <location>
        <begin position="1829"/>
        <end position="1916"/>
    </location>
</feature>
<dbReference type="InParanoid" id="F2U798"/>
<feature type="domain" description="IPT/TIG" evidence="1">
    <location>
        <begin position="1129"/>
        <end position="1215"/>
    </location>
</feature>
<keyword evidence="3" id="KW-1185">Reference proteome</keyword>
<feature type="domain" description="IPT/TIG" evidence="1">
    <location>
        <begin position="4919"/>
        <end position="5007"/>
    </location>
</feature>
<feature type="domain" description="IPT/TIG" evidence="1">
    <location>
        <begin position="3950"/>
        <end position="4038"/>
    </location>
</feature>